<dbReference type="Gene3D" id="1.10.10.10">
    <property type="entry name" value="Winged helix-like DNA-binding domain superfamily/Winged helix DNA-binding domain"/>
    <property type="match status" value="1"/>
</dbReference>
<dbReference type="RefSeq" id="WP_344699616.1">
    <property type="nucleotide sequence ID" value="NZ_BAABBM010000001.1"/>
</dbReference>
<reference evidence="6" key="1">
    <citation type="journal article" date="2019" name="Int. J. Syst. Evol. Microbiol.">
        <title>The Global Catalogue of Microorganisms (GCM) 10K type strain sequencing project: providing services to taxonomists for standard genome sequencing and annotation.</title>
        <authorList>
            <consortium name="The Broad Institute Genomics Platform"/>
            <consortium name="The Broad Institute Genome Sequencing Center for Infectious Disease"/>
            <person name="Wu L."/>
            <person name="Ma J."/>
        </authorList>
    </citation>
    <scope>NUCLEOTIDE SEQUENCE [LARGE SCALE GENOMIC DNA]</scope>
    <source>
        <strain evidence="6">JCM 17543</strain>
    </source>
</reference>
<accession>A0ABP7LK18</accession>
<dbReference type="PROSITE" id="PS51063">
    <property type="entry name" value="HTH_CRP_2"/>
    <property type="match status" value="1"/>
</dbReference>
<dbReference type="InterPro" id="IPR000595">
    <property type="entry name" value="cNMP-bd_dom"/>
</dbReference>
<organism evidence="5 6">
    <name type="scientific">Sphingomonas limnosediminicola</name>
    <dbReference type="NCBI Taxonomy" id="940133"/>
    <lineage>
        <taxon>Bacteria</taxon>
        <taxon>Pseudomonadati</taxon>
        <taxon>Pseudomonadota</taxon>
        <taxon>Alphaproteobacteria</taxon>
        <taxon>Sphingomonadales</taxon>
        <taxon>Sphingomonadaceae</taxon>
        <taxon>Sphingomonas</taxon>
    </lineage>
</organism>
<dbReference type="EMBL" id="BAABBM010000001">
    <property type="protein sequence ID" value="GAA3901882.1"/>
    <property type="molecule type" value="Genomic_DNA"/>
</dbReference>
<evidence type="ECO:0000259" key="4">
    <source>
        <dbReference type="PROSITE" id="PS51063"/>
    </source>
</evidence>
<keyword evidence="1" id="KW-0805">Transcription regulation</keyword>
<keyword evidence="3" id="KW-0804">Transcription</keyword>
<evidence type="ECO:0000313" key="5">
    <source>
        <dbReference type="EMBL" id="GAA3901882.1"/>
    </source>
</evidence>
<evidence type="ECO:0000256" key="3">
    <source>
        <dbReference type="ARBA" id="ARBA00023163"/>
    </source>
</evidence>
<feature type="domain" description="HTH crp-type" evidence="4">
    <location>
        <begin position="152"/>
        <end position="226"/>
    </location>
</feature>
<dbReference type="Proteomes" id="UP001500827">
    <property type="component" value="Unassembled WGS sequence"/>
</dbReference>
<dbReference type="SMART" id="SM00419">
    <property type="entry name" value="HTH_CRP"/>
    <property type="match status" value="1"/>
</dbReference>
<evidence type="ECO:0000256" key="1">
    <source>
        <dbReference type="ARBA" id="ARBA00023015"/>
    </source>
</evidence>
<dbReference type="Pfam" id="PF13545">
    <property type="entry name" value="HTH_Crp_2"/>
    <property type="match status" value="1"/>
</dbReference>
<name>A0ABP7LK18_9SPHN</name>
<sequence length="247" mass="28130">MSDSRTHPLNLLVRKLDQWNPLSDDDCNAVRALPFTRRQLKAGEHVVWDGDRPQNACLILSGFAYRYKVAGNGGRQIMSIHMKGDIVDLQNSLLGVADHNVQMLSAGHIALIPVEAVRDIAFSRPAVGMGMWYETLVEGSIFREWILNIGRRNAIVRVGHLLCEFAMRMEASELGKQTEYELPITQEQLADAVALTSVHVNRTLMKLEELGYISRTRRRITINDWHKMAVLADFQPRYLHLRMDARN</sequence>
<evidence type="ECO:0000313" key="6">
    <source>
        <dbReference type="Proteomes" id="UP001500827"/>
    </source>
</evidence>
<dbReference type="Pfam" id="PF00027">
    <property type="entry name" value="cNMP_binding"/>
    <property type="match status" value="1"/>
</dbReference>
<dbReference type="InterPro" id="IPR018490">
    <property type="entry name" value="cNMP-bd_dom_sf"/>
</dbReference>
<dbReference type="InterPro" id="IPR036388">
    <property type="entry name" value="WH-like_DNA-bd_sf"/>
</dbReference>
<keyword evidence="6" id="KW-1185">Reference proteome</keyword>
<keyword evidence="2" id="KW-0238">DNA-binding</keyword>
<dbReference type="Gene3D" id="2.60.120.10">
    <property type="entry name" value="Jelly Rolls"/>
    <property type="match status" value="1"/>
</dbReference>
<dbReference type="InterPro" id="IPR036390">
    <property type="entry name" value="WH_DNA-bd_sf"/>
</dbReference>
<gene>
    <name evidence="5" type="ORF">GCM10022276_20770</name>
</gene>
<dbReference type="InterPro" id="IPR012318">
    <property type="entry name" value="HTH_CRP"/>
</dbReference>
<evidence type="ECO:0000256" key="2">
    <source>
        <dbReference type="ARBA" id="ARBA00023125"/>
    </source>
</evidence>
<comment type="caution">
    <text evidence="5">The sequence shown here is derived from an EMBL/GenBank/DDBJ whole genome shotgun (WGS) entry which is preliminary data.</text>
</comment>
<dbReference type="SUPFAM" id="SSF46785">
    <property type="entry name" value="Winged helix' DNA-binding domain"/>
    <property type="match status" value="1"/>
</dbReference>
<dbReference type="CDD" id="cd00038">
    <property type="entry name" value="CAP_ED"/>
    <property type="match status" value="1"/>
</dbReference>
<dbReference type="SUPFAM" id="SSF51206">
    <property type="entry name" value="cAMP-binding domain-like"/>
    <property type="match status" value="1"/>
</dbReference>
<dbReference type="InterPro" id="IPR014710">
    <property type="entry name" value="RmlC-like_jellyroll"/>
</dbReference>
<protein>
    <submittedName>
        <fullName evidence="5">Crp/Fnr family transcriptional regulator</fullName>
    </submittedName>
</protein>
<proteinExistence type="predicted"/>